<dbReference type="OrthoDB" id="6162214at2759"/>
<evidence type="ECO:0000256" key="2">
    <source>
        <dbReference type="ARBA" id="ARBA00023157"/>
    </source>
</evidence>
<evidence type="ECO:0000259" key="6">
    <source>
        <dbReference type="PROSITE" id="PS01180"/>
    </source>
</evidence>
<evidence type="ECO:0000256" key="5">
    <source>
        <dbReference type="SAM" id="Phobius"/>
    </source>
</evidence>
<evidence type="ECO:0000313" key="8">
    <source>
        <dbReference type="RefSeq" id="XP_022322662.1"/>
    </source>
</evidence>
<organism evidence="7 8">
    <name type="scientific">Crassostrea virginica</name>
    <name type="common">Eastern oyster</name>
    <dbReference type="NCBI Taxonomy" id="6565"/>
    <lineage>
        <taxon>Eukaryota</taxon>
        <taxon>Metazoa</taxon>
        <taxon>Spiralia</taxon>
        <taxon>Lophotrochozoa</taxon>
        <taxon>Mollusca</taxon>
        <taxon>Bivalvia</taxon>
        <taxon>Autobranchia</taxon>
        <taxon>Pteriomorphia</taxon>
        <taxon>Ostreida</taxon>
        <taxon>Ostreoidea</taxon>
        <taxon>Ostreidae</taxon>
        <taxon>Crassostrea</taxon>
    </lineage>
</organism>
<dbReference type="SMART" id="SM00042">
    <property type="entry name" value="CUB"/>
    <property type="match status" value="1"/>
</dbReference>
<feature type="transmembrane region" description="Helical" evidence="5">
    <location>
        <begin position="386"/>
        <end position="410"/>
    </location>
</feature>
<evidence type="ECO:0000256" key="3">
    <source>
        <dbReference type="PROSITE-ProRule" id="PRU00059"/>
    </source>
</evidence>
<keyword evidence="5" id="KW-1133">Transmembrane helix</keyword>
<dbReference type="Gene3D" id="2.60.120.290">
    <property type="entry name" value="Spermadhesin, CUB domain"/>
    <property type="match status" value="1"/>
</dbReference>
<evidence type="ECO:0000256" key="4">
    <source>
        <dbReference type="SAM" id="MobiDB-lite"/>
    </source>
</evidence>
<keyword evidence="2" id="KW-1015">Disulfide bond</keyword>
<dbReference type="InterPro" id="IPR035914">
    <property type="entry name" value="Sperma_CUB_dom_sf"/>
</dbReference>
<dbReference type="Pfam" id="PF00431">
    <property type="entry name" value="CUB"/>
    <property type="match status" value="1"/>
</dbReference>
<dbReference type="AlphaFoldDB" id="A0A8B8D3F0"/>
<dbReference type="CDD" id="cd00041">
    <property type="entry name" value="CUB"/>
    <property type="match status" value="1"/>
</dbReference>
<dbReference type="SUPFAM" id="SSF49854">
    <property type="entry name" value="Spermadhesin, CUB domain"/>
    <property type="match status" value="1"/>
</dbReference>
<proteinExistence type="predicted"/>
<evidence type="ECO:0000313" key="7">
    <source>
        <dbReference type="Proteomes" id="UP000694844"/>
    </source>
</evidence>
<dbReference type="KEGG" id="cvn:111124090"/>
<keyword evidence="1" id="KW-0677">Repeat</keyword>
<feature type="compositionally biased region" description="Polar residues" evidence="4">
    <location>
        <begin position="308"/>
        <end position="331"/>
    </location>
</feature>
<comment type="caution">
    <text evidence="3">Lacks conserved residue(s) required for the propagation of feature annotation.</text>
</comment>
<dbReference type="RefSeq" id="XP_022322662.1">
    <property type="nucleotide sequence ID" value="XM_022466954.1"/>
</dbReference>
<dbReference type="PANTHER" id="PTHR24251">
    <property type="entry name" value="OVOCHYMASE-RELATED"/>
    <property type="match status" value="1"/>
</dbReference>
<reference evidence="8" key="1">
    <citation type="submission" date="2025-08" db="UniProtKB">
        <authorList>
            <consortium name="RefSeq"/>
        </authorList>
    </citation>
    <scope>IDENTIFICATION</scope>
    <source>
        <tissue evidence="8">Whole sample</tissue>
    </source>
</reference>
<sequence>MHSSLSLRSCVFRNPHLNSTNNPEIGGLPFLTYETNIYGRITSPGYPGNYPNNANNTWIIRTGHQKANVTVNIAMMSIREWSQCDDYLLIREINPCCHTAFKRCGDGKGMTVYVRGMEIQVSFISDNDGLTAKGFDLTWKVTRPATTTLPKTTIITAQKVDSTSSTPITTTPRRNALTTKLFYSSSTNPIRSTAPRENLKSTTLLHTSTPTKHFRTNAQKENIKSTTVLHKSTPKKPSSTTTRIDNLKTTTLLHTSKATNPIRTTAQKENLKSTRLLHTSTPTKPSSTTTRIENLKTTTLLHTSKSTNPIRTTSQKNLKSTTPVYESKQSGTSIHDTLRTTFFPSTADLYSVTTLPHKAHSVTTTTETTATNEPEDTLLGMTSPEIVYLISGVGAFVLVVSIIVICVAGCGQNNNKKIQKSHQNDTDKRENQNLVSMLIYSSPLYETIPADMISPDEATGDYALVNDKEFTWYAAKNVSESEHMTRVDSFSNVADVYHTLEPNTRFTEPSPPLQRISNVYHTLEMTSFLQPE</sequence>
<name>A0A8B8D3F0_CRAVI</name>
<protein>
    <submittedName>
        <fullName evidence="8">Cell wall protein DAN4-like</fullName>
    </submittedName>
</protein>
<accession>A0A8B8D3F0</accession>
<evidence type="ECO:0000256" key="1">
    <source>
        <dbReference type="ARBA" id="ARBA00022737"/>
    </source>
</evidence>
<dbReference type="Proteomes" id="UP000694844">
    <property type="component" value="Chromosome 3"/>
</dbReference>
<dbReference type="PROSITE" id="PS01180">
    <property type="entry name" value="CUB"/>
    <property type="match status" value="1"/>
</dbReference>
<dbReference type="GeneID" id="111124090"/>
<keyword evidence="7" id="KW-1185">Reference proteome</keyword>
<dbReference type="InterPro" id="IPR000859">
    <property type="entry name" value="CUB_dom"/>
</dbReference>
<gene>
    <name evidence="8" type="primary">LOC111124090</name>
</gene>
<feature type="domain" description="CUB" evidence="6">
    <location>
        <begin position="25"/>
        <end position="142"/>
    </location>
</feature>
<keyword evidence="5" id="KW-0472">Membrane</keyword>
<keyword evidence="5" id="KW-0812">Transmembrane</keyword>
<feature type="region of interest" description="Disordered" evidence="4">
    <location>
        <begin position="307"/>
        <end position="331"/>
    </location>
</feature>